<dbReference type="InterPro" id="IPR029016">
    <property type="entry name" value="GAF-like_dom_sf"/>
</dbReference>
<dbReference type="Gene3D" id="1.10.10.10">
    <property type="entry name" value="Winged helix-like DNA-binding domain superfamily/Winged helix DNA-binding domain"/>
    <property type="match status" value="1"/>
</dbReference>
<dbReference type="AlphaFoldDB" id="A0A810BIF3"/>
<dbReference type="SUPFAM" id="SSF55781">
    <property type="entry name" value="GAF domain-like"/>
    <property type="match status" value="1"/>
</dbReference>
<dbReference type="Pfam" id="PF09339">
    <property type="entry name" value="HTH_IclR"/>
    <property type="match status" value="1"/>
</dbReference>
<evidence type="ECO:0000259" key="6">
    <source>
        <dbReference type="PROSITE" id="PS51078"/>
    </source>
</evidence>
<feature type="region of interest" description="Disordered" evidence="4">
    <location>
        <begin position="1"/>
        <end position="50"/>
    </location>
</feature>
<feature type="compositionally biased region" description="Basic residues" evidence="4">
    <location>
        <begin position="1"/>
        <end position="11"/>
    </location>
</feature>
<evidence type="ECO:0000256" key="2">
    <source>
        <dbReference type="ARBA" id="ARBA00023125"/>
    </source>
</evidence>
<keyword evidence="3" id="KW-0804">Transcription</keyword>
<dbReference type="PROSITE" id="PS51078">
    <property type="entry name" value="ICLR_ED"/>
    <property type="match status" value="1"/>
</dbReference>
<dbReference type="OMA" id="IELDWMM"/>
<accession>A0A810BIF3</accession>
<evidence type="ECO:0000313" key="7">
    <source>
        <dbReference type="EMBL" id="BCE76568.1"/>
    </source>
</evidence>
<reference evidence="7" key="1">
    <citation type="submission" date="2020-05" db="EMBL/GenBank/DDBJ databases">
        <title>Complete genome sequence of Bradyrhizobium diazoefficiens XF8 isolated from soybean nodule.</title>
        <authorList>
            <person name="Noda R."/>
            <person name="Kakizaki K."/>
            <person name="Minamisawa K."/>
        </authorList>
    </citation>
    <scope>NUCLEOTIDE SEQUENCE</scope>
    <source>
        <strain evidence="7">XF8</strain>
    </source>
</reference>
<dbReference type="InterPro" id="IPR036390">
    <property type="entry name" value="WH_DNA-bd_sf"/>
</dbReference>
<evidence type="ECO:0000259" key="5">
    <source>
        <dbReference type="PROSITE" id="PS51077"/>
    </source>
</evidence>
<evidence type="ECO:0000256" key="4">
    <source>
        <dbReference type="SAM" id="MobiDB-lite"/>
    </source>
</evidence>
<organism evidence="7">
    <name type="scientific">Bradyrhizobium diazoefficiens</name>
    <dbReference type="NCBI Taxonomy" id="1355477"/>
    <lineage>
        <taxon>Bacteria</taxon>
        <taxon>Pseudomonadati</taxon>
        <taxon>Pseudomonadota</taxon>
        <taxon>Alphaproteobacteria</taxon>
        <taxon>Hyphomicrobiales</taxon>
        <taxon>Nitrobacteraceae</taxon>
        <taxon>Bradyrhizobium</taxon>
    </lineage>
</organism>
<evidence type="ECO:0000256" key="1">
    <source>
        <dbReference type="ARBA" id="ARBA00023015"/>
    </source>
</evidence>
<dbReference type="InterPro" id="IPR050707">
    <property type="entry name" value="HTH_MetabolicPath_Reg"/>
</dbReference>
<feature type="domain" description="HTH iclR-type" evidence="5">
    <location>
        <begin position="48"/>
        <end position="108"/>
    </location>
</feature>
<dbReference type="PROSITE" id="PS51077">
    <property type="entry name" value="HTH_ICLR"/>
    <property type="match status" value="1"/>
</dbReference>
<dbReference type="InterPro" id="IPR005471">
    <property type="entry name" value="Tscrpt_reg_IclR_N"/>
</dbReference>
<feature type="domain" description="IclR-ED" evidence="6">
    <location>
        <begin position="109"/>
        <end position="291"/>
    </location>
</feature>
<dbReference type="EMBL" id="AP023097">
    <property type="protein sequence ID" value="BCE76568.1"/>
    <property type="molecule type" value="Genomic_DNA"/>
</dbReference>
<protein>
    <submittedName>
        <fullName evidence="7">Transcriptional regulator</fullName>
    </submittedName>
</protein>
<dbReference type="PANTHER" id="PTHR30136:SF24">
    <property type="entry name" value="HTH-TYPE TRANSCRIPTIONAL REPRESSOR ALLR"/>
    <property type="match status" value="1"/>
</dbReference>
<name>A0A810BIF3_9BRAD</name>
<keyword evidence="2" id="KW-0238">DNA-binding</keyword>
<dbReference type="Gene3D" id="3.30.450.40">
    <property type="match status" value="1"/>
</dbReference>
<dbReference type="SMART" id="SM00346">
    <property type="entry name" value="HTH_ICLR"/>
    <property type="match status" value="1"/>
</dbReference>
<proteinExistence type="predicted"/>
<evidence type="ECO:0000256" key="3">
    <source>
        <dbReference type="ARBA" id="ARBA00023163"/>
    </source>
</evidence>
<dbReference type="Pfam" id="PF01614">
    <property type="entry name" value="IclR_C"/>
    <property type="match status" value="1"/>
</dbReference>
<dbReference type="GO" id="GO:0045892">
    <property type="term" value="P:negative regulation of DNA-templated transcription"/>
    <property type="evidence" value="ECO:0007669"/>
    <property type="project" value="TreeGrafter"/>
</dbReference>
<sequence length="291" mass="31559">MSKLSKAKPRPRNQVIGQAQRPARKPAKSQISARKPVATRGEKSDEGGSSLSRMLGTLQFFSRAEPVLSAEAIAERAGVPTSTAYRYVKQLTNAGLLIRWKGGFALGPRIMELDLQIRECDPVIVAAAEPMAELSRQTGLEVLLSKLYGRTIITVHIETGGSGRTLKFGRGRPLPLFRGSSSKSIVAFLPAARLRKLHEEARANGDKDALAQDWPTFYEAMLSTRKAGYSLTKGELNSGIEGISAPIFGGDRDVIGSLTLIGDLGRMAMLREEALIEVVQKTTDLISESLK</sequence>
<dbReference type="SUPFAM" id="SSF46785">
    <property type="entry name" value="Winged helix' DNA-binding domain"/>
    <property type="match status" value="1"/>
</dbReference>
<dbReference type="PANTHER" id="PTHR30136">
    <property type="entry name" value="HELIX-TURN-HELIX TRANSCRIPTIONAL REGULATOR, ICLR FAMILY"/>
    <property type="match status" value="1"/>
</dbReference>
<dbReference type="GO" id="GO:0003700">
    <property type="term" value="F:DNA-binding transcription factor activity"/>
    <property type="evidence" value="ECO:0007669"/>
    <property type="project" value="TreeGrafter"/>
</dbReference>
<keyword evidence="1" id="KW-0805">Transcription regulation</keyword>
<gene>
    <name evidence="7" type="ORF">XF8B_66790</name>
</gene>
<dbReference type="InterPro" id="IPR014757">
    <property type="entry name" value="Tscrpt_reg_IclR_C"/>
</dbReference>
<dbReference type="GO" id="GO:0003677">
    <property type="term" value="F:DNA binding"/>
    <property type="evidence" value="ECO:0007669"/>
    <property type="project" value="UniProtKB-KW"/>
</dbReference>
<dbReference type="InterPro" id="IPR036388">
    <property type="entry name" value="WH-like_DNA-bd_sf"/>
</dbReference>